<dbReference type="Proteomes" id="UP000579647">
    <property type="component" value="Unassembled WGS sequence"/>
</dbReference>
<evidence type="ECO:0000313" key="1">
    <source>
        <dbReference type="EMBL" id="MBB5494851.1"/>
    </source>
</evidence>
<proteinExistence type="predicted"/>
<dbReference type="AlphaFoldDB" id="A0A840WPB6"/>
<evidence type="ECO:0000313" key="2">
    <source>
        <dbReference type="Proteomes" id="UP000579647"/>
    </source>
</evidence>
<dbReference type="EMBL" id="JACHDO010000001">
    <property type="protein sequence ID" value="MBB5494851.1"/>
    <property type="molecule type" value="Genomic_DNA"/>
</dbReference>
<name>A0A840WPB6_9ACTN</name>
<sequence length="46" mass="5202">MLPSPDAMVSGNAYWLLATVRPFEGRWGRRITTERLNAYKAAMTDS</sequence>
<reference evidence="1 2" key="1">
    <citation type="submission" date="2020-08" db="EMBL/GenBank/DDBJ databases">
        <title>Sequencing the genomes of 1000 actinobacteria strains.</title>
        <authorList>
            <person name="Klenk H.-P."/>
        </authorList>
    </citation>
    <scope>NUCLEOTIDE SEQUENCE [LARGE SCALE GENOMIC DNA]</scope>
    <source>
        <strain evidence="1 2">DSM 44598</strain>
    </source>
</reference>
<gene>
    <name evidence="1" type="ORF">HNR07_005988</name>
</gene>
<keyword evidence="2" id="KW-1185">Reference proteome</keyword>
<organism evidence="1 2">
    <name type="scientific">Nocardiopsis metallicus</name>
    <dbReference type="NCBI Taxonomy" id="179819"/>
    <lineage>
        <taxon>Bacteria</taxon>
        <taxon>Bacillati</taxon>
        <taxon>Actinomycetota</taxon>
        <taxon>Actinomycetes</taxon>
        <taxon>Streptosporangiales</taxon>
        <taxon>Nocardiopsidaceae</taxon>
        <taxon>Nocardiopsis</taxon>
    </lineage>
</organism>
<dbReference type="RefSeq" id="WP_184368952.1">
    <property type="nucleotide sequence ID" value="NZ_BAAAKM010000104.1"/>
</dbReference>
<accession>A0A840WPB6</accession>
<protein>
    <submittedName>
        <fullName evidence="1">Uncharacterized protein</fullName>
    </submittedName>
</protein>
<comment type="caution">
    <text evidence="1">The sequence shown here is derived from an EMBL/GenBank/DDBJ whole genome shotgun (WGS) entry which is preliminary data.</text>
</comment>